<keyword evidence="4" id="KW-0472">Membrane</keyword>
<name>A0ABY1PJ14_9RHOB</name>
<dbReference type="EMBL" id="FXTY01000009">
    <property type="protein sequence ID" value="SMP33564.1"/>
    <property type="molecule type" value="Genomic_DNA"/>
</dbReference>
<dbReference type="InterPro" id="IPR029044">
    <property type="entry name" value="Nucleotide-diphossugar_trans"/>
</dbReference>
<dbReference type="Proteomes" id="UP001157961">
    <property type="component" value="Unassembled WGS sequence"/>
</dbReference>
<feature type="transmembrane region" description="Helical" evidence="4">
    <location>
        <begin position="210"/>
        <end position="227"/>
    </location>
</feature>
<proteinExistence type="inferred from homology"/>
<comment type="similarity">
    <text evidence="1">Belongs to the glycosyltransferase 2 family.</text>
</comment>
<feature type="transmembrane region" description="Helical" evidence="4">
    <location>
        <begin position="61"/>
        <end position="83"/>
    </location>
</feature>
<gene>
    <name evidence="5" type="ORF">SAMN06265373_10995</name>
</gene>
<accession>A0ABY1PJ14</accession>
<dbReference type="Pfam" id="PF13641">
    <property type="entry name" value="Glyco_tranf_2_3"/>
    <property type="match status" value="1"/>
</dbReference>
<evidence type="ECO:0000256" key="3">
    <source>
        <dbReference type="ARBA" id="ARBA00022679"/>
    </source>
</evidence>
<keyword evidence="2" id="KW-0328">Glycosyltransferase</keyword>
<feature type="transmembrane region" description="Helical" evidence="4">
    <location>
        <begin position="171"/>
        <end position="189"/>
    </location>
</feature>
<feature type="transmembrane region" description="Helical" evidence="4">
    <location>
        <begin position="103"/>
        <end position="125"/>
    </location>
</feature>
<keyword evidence="3" id="KW-0808">Transferase</keyword>
<keyword evidence="4" id="KW-1133">Transmembrane helix</keyword>
<evidence type="ECO:0000313" key="5">
    <source>
        <dbReference type="EMBL" id="SMP33564.1"/>
    </source>
</evidence>
<evidence type="ECO:0000313" key="6">
    <source>
        <dbReference type="Proteomes" id="UP001157961"/>
    </source>
</evidence>
<dbReference type="Gene3D" id="3.90.550.10">
    <property type="entry name" value="Spore Coat Polysaccharide Biosynthesis Protein SpsA, Chain A"/>
    <property type="match status" value="1"/>
</dbReference>
<dbReference type="SUPFAM" id="SSF53448">
    <property type="entry name" value="Nucleotide-diphospho-sugar transferases"/>
    <property type="match status" value="1"/>
</dbReference>
<comment type="caution">
    <text evidence="5">The sequence shown here is derived from an EMBL/GenBank/DDBJ whole genome shotgun (WGS) entry which is preliminary data.</text>
</comment>
<sequence>MRVKFNRLHNFFPKTRPVRYNNRAGIFSFNQRFRVSQPQKASQNEYWSVDSQPAKLSGPVALWKAPAVLATFAILSMLTLIVLQNDTLLGAFFPANDWIFAPVPGQHFIAIRHFLLVFFVSFGLFSNGPFLTRLKFIADLCLSFLVICLAIDLFSVFLSHSFDAPISLRNLQIATGLVGFALFSARLYSWGEMPSPVHMKVTPTHPGRSFGRFWILVAAAGVFSWWVNQLDLETVTWLRGRALLGGLGPGVFLFLPSFFLLMYFLAMWDRRKEDQTDDFDQDVTIVIPAHNEEYIIADTLKAVDRAAGHYKGRVIVYVVNNNSVDATFDVAQATFASFENAEGRVINEPRAGKAHALNKGFAAVQTELVIRIDADTQIDKDSLHLALRHFKDPQLGCLGGVPNTQGRSFFERARLAEVLINHGYYAIANTAIDGQVAIPGMFAVYRSALVRHLGGFAFGLNGEDSDMSMRIGELGYRIQVDPYVRYESEVPATYAHMREQRMRWFRSAFHITARCRQATEIGNPSLRGWVILPIMLLNTSVRTMGLPLVIFGLIEFLEPFGTGPRPLWTAIAAVILGAPTLVGVAAVLINRTPRAVLCLPEYTVFRLMRAYFTLESMLSVKLSGKKKTTAIHLEALEQITLPHESLLENGAVRTPGDA</sequence>
<protein>
    <submittedName>
        <fullName evidence="5">Glycosyltransferase, catalytic subunit of cellulose synthase and poly-beta-1,6-N-acetylglucosamine synthase</fullName>
    </submittedName>
</protein>
<keyword evidence="4" id="KW-0812">Transmembrane</keyword>
<evidence type="ECO:0000256" key="1">
    <source>
        <dbReference type="ARBA" id="ARBA00006739"/>
    </source>
</evidence>
<keyword evidence="6" id="KW-1185">Reference proteome</keyword>
<dbReference type="PANTHER" id="PTHR43630:SF1">
    <property type="entry name" value="POLY-BETA-1,6-N-ACETYL-D-GLUCOSAMINE SYNTHASE"/>
    <property type="match status" value="1"/>
</dbReference>
<reference evidence="5 6" key="1">
    <citation type="submission" date="2017-05" db="EMBL/GenBank/DDBJ databases">
        <authorList>
            <person name="Varghese N."/>
            <person name="Submissions S."/>
        </authorList>
    </citation>
    <scope>NUCLEOTIDE SEQUENCE [LARGE SCALE GENOMIC DNA]</scope>
    <source>
        <strain evidence="5 6">DSM 29734</strain>
    </source>
</reference>
<dbReference type="PANTHER" id="PTHR43630">
    <property type="entry name" value="POLY-BETA-1,6-N-ACETYL-D-GLUCOSAMINE SYNTHASE"/>
    <property type="match status" value="1"/>
</dbReference>
<feature type="transmembrane region" description="Helical" evidence="4">
    <location>
        <begin position="529"/>
        <end position="554"/>
    </location>
</feature>
<feature type="transmembrane region" description="Helical" evidence="4">
    <location>
        <begin position="137"/>
        <end position="159"/>
    </location>
</feature>
<feature type="transmembrane region" description="Helical" evidence="4">
    <location>
        <begin position="566"/>
        <end position="589"/>
    </location>
</feature>
<dbReference type="CDD" id="cd06423">
    <property type="entry name" value="CESA_like"/>
    <property type="match status" value="1"/>
</dbReference>
<evidence type="ECO:0000256" key="4">
    <source>
        <dbReference type="SAM" id="Phobius"/>
    </source>
</evidence>
<evidence type="ECO:0000256" key="2">
    <source>
        <dbReference type="ARBA" id="ARBA00022676"/>
    </source>
</evidence>
<feature type="transmembrane region" description="Helical" evidence="4">
    <location>
        <begin position="247"/>
        <end position="266"/>
    </location>
</feature>
<organism evidence="5 6">
    <name type="scientific">Shimia sagamensis</name>
    <dbReference type="NCBI Taxonomy" id="1566352"/>
    <lineage>
        <taxon>Bacteria</taxon>
        <taxon>Pseudomonadati</taxon>
        <taxon>Pseudomonadota</taxon>
        <taxon>Alphaproteobacteria</taxon>
        <taxon>Rhodobacterales</taxon>
        <taxon>Roseobacteraceae</taxon>
    </lineage>
</organism>